<evidence type="ECO:0000256" key="1">
    <source>
        <dbReference type="ARBA" id="ARBA00006611"/>
    </source>
</evidence>
<evidence type="ECO:0000313" key="3">
    <source>
        <dbReference type="EMBL" id="PXX78047.1"/>
    </source>
</evidence>
<dbReference type="InterPro" id="IPR050921">
    <property type="entry name" value="T4SS_GSP_E_ATPase"/>
</dbReference>
<dbReference type="CDD" id="cd01131">
    <property type="entry name" value="PilT"/>
    <property type="match status" value="1"/>
</dbReference>
<dbReference type="AlphaFoldDB" id="A0A318L8L3"/>
<name>A0A318L8L3_9NEIS</name>
<dbReference type="Gene3D" id="3.40.50.300">
    <property type="entry name" value="P-loop containing nucleotide triphosphate hydrolases"/>
    <property type="match status" value="1"/>
</dbReference>
<proteinExistence type="inferred from homology"/>
<feature type="domain" description="Bacterial type II secretion system protein E" evidence="2">
    <location>
        <begin position="193"/>
        <end position="207"/>
    </location>
</feature>
<evidence type="ECO:0000313" key="4">
    <source>
        <dbReference type="Proteomes" id="UP000247555"/>
    </source>
</evidence>
<dbReference type="PANTHER" id="PTHR30486">
    <property type="entry name" value="TWITCHING MOTILITY PROTEIN PILT"/>
    <property type="match status" value="1"/>
</dbReference>
<protein>
    <submittedName>
        <fullName evidence="3">Pilus retraction ATPase PilT</fullName>
    </submittedName>
</protein>
<dbReference type="GO" id="GO:0005524">
    <property type="term" value="F:ATP binding"/>
    <property type="evidence" value="ECO:0007669"/>
    <property type="project" value="InterPro"/>
</dbReference>
<dbReference type="GO" id="GO:0016887">
    <property type="term" value="F:ATP hydrolysis activity"/>
    <property type="evidence" value="ECO:0007669"/>
    <property type="project" value="InterPro"/>
</dbReference>
<comment type="similarity">
    <text evidence="1">Belongs to the GSP E family.</text>
</comment>
<keyword evidence="4" id="KW-1185">Reference proteome</keyword>
<dbReference type="Gene3D" id="3.30.450.90">
    <property type="match status" value="1"/>
</dbReference>
<dbReference type="SMART" id="SM00382">
    <property type="entry name" value="AAA"/>
    <property type="match status" value="1"/>
</dbReference>
<gene>
    <name evidence="3" type="ORF">DFR34_11356</name>
</gene>
<dbReference type="Pfam" id="PF00437">
    <property type="entry name" value="T2SSE"/>
    <property type="match status" value="1"/>
</dbReference>
<comment type="caution">
    <text evidence="3">The sequence shown here is derived from an EMBL/GenBank/DDBJ whole genome shotgun (WGS) entry which is preliminary data.</text>
</comment>
<dbReference type="InterPro" id="IPR003593">
    <property type="entry name" value="AAA+_ATPase"/>
</dbReference>
<dbReference type="EMBL" id="QJKI01000013">
    <property type="protein sequence ID" value="PXX78047.1"/>
    <property type="molecule type" value="Genomic_DNA"/>
</dbReference>
<reference evidence="3 4" key="1">
    <citation type="submission" date="2018-05" db="EMBL/GenBank/DDBJ databases">
        <title>Genomic Encyclopedia of Type Strains, Phase IV (KMG-IV): sequencing the most valuable type-strain genomes for metagenomic binning, comparative biology and taxonomic classification.</title>
        <authorList>
            <person name="Goeker M."/>
        </authorList>
    </citation>
    <scope>NUCLEOTIDE SEQUENCE [LARGE SCALE GENOMIC DNA]</scope>
    <source>
        <strain evidence="3 4">DSM 29661</strain>
    </source>
</reference>
<accession>A0A318L8L3</accession>
<dbReference type="RefSeq" id="WP_110391130.1">
    <property type="nucleotide sequence ID" value="NZ_QJKI01000013.1"/>
</dbReference>
<evidence type="ECO:0000259" key="2">
    <source>
        <dbReference type="PROSITE" id="PS00662"/>
    </source>
</evidence>
<dbReference type="InterPro" id="IPR006321">
    <property type="entry name" value="PilT/PilU"/>
</dbReference>
<dbReference type="InterPro" id="IPR027417">
    <property type="entry name" value="P-loop_NTPase"/>
</dbReference>
<dbReference type="InterPro" id="IPR001482">
    <property type="entry name" value="T2SS/T4SS_dom"/>
</dbReference>
<sequence>MEIPDLLAFARSQHASDLHLSAGLPPLLRVHGDIRPIALPALSAAEVRALLHSMMDEGQRRQYAEAHECDFALAWPDSGRCRVNVFSQQRGPAAAIRLIPEHAPALEHLGAPPAVCALDRLPHGLVLVTGATGSGKSTTLAALLARINARRAAHILTIEDPIEFIHPCQLSVVHQREVGRHTHGFATALRAALREDPDVILLGEMRDADTMRLALTAAETGHLVLATLHTQSAAQAPDRVINSLPAAERDMARAVLADCLRAVVAQTLIKTADGARRVAAFEVLLANPAVRHHLREGDAAQLYSAMQTGQAQGMQTLDHALLALCGQGVIDAEAARALARDAALFA</sequence>
<dbReference type="PROSITE" id="PS00662">
    <property type="entry name" value="T2SP_E"/>
    <property type="match status" value="1"/>
</dbReference>
<dbReference type="OrthoDB" id="5790493at2"/>
<dbReference type="PANTHER" id="PTHR30486:SF6">
    <property type="entry name" value="TYPE IV PILUS RETRACTATION ATPASE PILT"/>
    <property type="match status" value="1"/>
</dbReference>
<dbReference type="Proteomes" id="UP000247555">
    <property type="component" value="Unassembled WGS sequence"/>
</dbReference>
<dbReference type="NCBIfam" id="TIGR01420">
    <property type="entry name" value="pilT_fam"/>
    <property type="match status" value="1"/>
</dbReference>
<dbReference type="SUPFAM" id="SSF52540">
    <property type="entry name" value="P-loop containing nucleoside triphosphate hydrolases"/>
    <property type="match status" value="1"/>
</dbReference>
<organism evidence="3 4">
    <name type="scientific">Rivihabitans pingtungensis</name>
    <dbReference type="NCBI Taxonomy" id="1054498"/>
    <lineage>
        <taxon>Bacteria</taxon>
        <taxon>Pseudomonadati</taxon>
        <taxon>Pseudomonadota</taxon>
        <taxon>Betaproteobacteria</taxon>
        <taxon>Neisseriales</taxon>
        <taxon>Aquaspirillaceae</taxon>
        <taxon>Rivihabitans</taxon>
    </lineage>
</organism>